<keyword evidence="2" id="KW-1185">Reference proteome</keyword>
<dbReference type="EMBL" id="CP097118">
    <property type="protein sequence ID" value="USS88079.1"/>
    <property type="molecule type" value="Genomic_DNA"/>
</dbReference>
<dbReference type="PANTHER" id="PTHR37038:SF12">
    <property type="entry name" value="TRANSCRIPTIONAL REGULATOR"/>
    <property type="match status" value="1"/>
</dbReference>
<dbReference type="PANTHER" id="PTHR37038">
    <property type="entry name" value="TRANSCRIPTIONAL REGULATOR-RELATED"/>
    <property type="match status" value="1"/>
</dbReference>
<dbReference type="InterPro" id="IPR053163">
    <property type="entry name" value="HTH-type_regulator_Rgg"/>
</dbReference>
<gene>
    <name evidence="1" type="ORF">M3M39_00910</name>
</gene>
<sequence>MYGETIKKIRLDKGFSLKSVYSDVCSKTNAIKFEKGERILSAEKYYQAKLDFLYVDQAEGKQELLNVIQVAKLLENERLVAEIEAMIA</sequence>
<evidence type="ECO:0000313" key="2">
    <source>
        <dbReference type="Proteomes" id="UP001057025"/>
    </source>
</evidence>
<evidence type="ECO:0008006" key="3">
    <source>
        <dbReference type="Google" id="ProtNLM"/>
    </source>
</evidence>
<dbReference type="InterPro" id="IPR010982">
    <property type="entry name" value="Lambda_DNA-bd_dom_sf"/>
</dbReference>
<proteinExistence type="predicted"/>
<dbReference type="RefSeq" id="WP_252797368.1">
    <property type="nucleotide sequence ID" value="NZ_CP097118.1"/>
</dbReference>
<accession>A0ABY5BTB3</accession>
<dbReference type="Proteomes" id="UP001057025">
    <property type="component" value="Chromosome"/>
</dbReference>
<organism evidence="1 2">
    <name type="scientific">Fructilactobacillus hinvesii</name>
    <dbReference type="NCBI Taxonomy" id="2940300"/>
    <lineage>
        <taxon>Bacteria</taxon>
        <taxon>Bacillati</taxon>
        <taxon>Bacillota</taxon>
        <taxon>Bacilli</taxon>
        <taxon>Lactobacillales</taxon>
        <taxon>Lactobacillaceae</taxon>
        <taxon>Fructilactobacillus</taxon>
    </lineage>
</organism>
<name>A0ABY5BTB3_9LACO</name>
<protein>
    <recommendedName>
        <fullName evidence="3">XRE family transcriptional regulator</fullName>
    </recommendedName>
</protein>
<reference evidence="1" key="1">
    <citation type="submission" date="2022-05" db="EMBL/GenBank/DDBJ databases">
        <authorList>
            <person name="Oliphant S.A."/>
            <person name="Watson-Haigh N.S."/>
            <person name="Sumby K.M."/>
            <person name="Gardner J.M."/>
            <person name="Jiranek V."/>
        </authorList>
    </citation>
    <scope>NUCLEOTIDE SEQUENCE</scope>
    <source>
        <strain evidence="1">KI11_C11</strain>
    </source>
</reference>
<dbReference type="SUPFAM" id="SSF47413">
    <property type="entry name" value="lambda repressor-like DNA-binding domains"/>
    <property type="match status" value="1"/>
</dbReference>
<evidence type="ECO:0000313" key="1">
    <source>
        <dbReference type="EMBL" id="USS88079.1"/>
    </source>
</evidence>